<dbReference type="PANTHER" id="PTHR33132:SF135">
    <property type="entry name" value="OS02G0799700 PROTEIN"/>
    <property type="match status" value="1"/>
</dbReference>
<dbReference type="AlphaFoldDB" id="A0A5A7PW35"/>
<dbReference type="OrthoDB" id="1931102at2759"/>
<feature type="region of interest" description="Disordered" evidence="1">
    <location>
        <begin position="150"/>
        <end position="169"/>
    </location>
</feature>
<reference evidence="3" key="1">
    <citation type="journal article" date="2019" name="Curr. Biol.">
        <title>Genome Sequence of Striga asiatica Provides Insight into the Evolution of Plant Parasitism.</title>
        <authorList>
            <person name="Yoshida S."/>
            <person name="Kim S."/>
            <person name="Wafula E.K."/>
            <person name="Tanskanen J."/>
            <person name="Kim Y.M."/>
            <person name="Honaas L."/>
            <person name="Yang Z."/>
            <person name="Spallek T."/>
            <person name="Conn C.E."/>
            <person name="Ichihashi Y."/>
            <person name="Cheong K."/>
            <person name="Cui S."/>
            <person name="Der J.P."/>
            <person name="Gundlach H."/>
            <person name="Jiao Y."/>
            <person name="Hori C."/>
            <person name="Ishida J.K."/>
            <person name="Kasahara H."/>
            <person name="Kiba T."/>
            <person name="Kim M.S."/>
            <person name="Koo N."/>
            <person name="Laohavisit A."/>
            <person name="Lee Y.H."/>
            <person name="Lumba S."/>
            <person name="McCourt P."/>
            <person name="Mortimer J.C."/>
            <person name="Mutuku J.M."/>
            <person name="Nomura T."/>
            <person name="Sasaki-Sekimoto Y."/>
            <person name="Seto Y."/>
            <person name="Wang Y."/>
            <person name="Wakatake T."/>
            <person name="Sakakibara H."/>
            <person name="Demura T."/>
            <person name="Yamaguchi S."/>
            <person name="Yoneyama K."/>
            <person name="Manabe R.I."/>
            <person name="Nelson D.C."/>
            <person name="Schulman A.H."/>
            <person name="Timko M.P."/>
            <person name="dePamphilis C.W."/>
            <person name="Choi D."/>
            <person name="Shirasu K."/>
        </authorList>
    </citation>
    <scope>NUCLEOTIDE SEQUENCE [LARGE SCALE GENOMIC DNA]</scope>
    <source>
        <strain evidence="3">cv. UVA1</strain>
    </source>
</reference>
<organism evidence="2 3">
    <name type="scientific">Striga asiatica</name>
    <name type="common">Asiatic witchweed</name>
    <name type="synonym">Buchnera asiatica</name>
    <dbReference type="NCBI Taxonomy" id="4170"/>
    <lineage>
        <taxon>Eukaryota</taxon>
        <taxon>Viridiplantae</taxon>
        <taxon>Streptophyta</taxon>
        <taxon>Embryophyta</taxon>
        <taxon>Tracheophyta</taxon>
        <taxon>Spermatophyta</taxon>
        <taxon>Magnoliopsida</taxon>
        <taxon>eudicotyledons</taxon>
        <taxon>Gunneridae</taxon>
        <taxon>Pentapetalae</taxon>
        <taxon>asterids</taxon>
        <taxon>lamiids</taxon>
        <taxon>Lamiales</taxon>
        <taxon>Orobanchaceae</taxon>
        <taxon>Buchnereae</taxon>
        <taxon>Striga</taxon>
    </lineage>
</organism>
<keyword evidence="3" id="KW-1185">Reference proteome</keyword>
<sequence>MAAFVVRRSSGPVIRSISPSSGLNRHISAQSPPSSPARRNLDENRPSRPFNFFALDRPVHSNRVVSSSTGSDKPQRRTCMCSPTNHPGSFRCSLHKGVSGGGVSGGSKAATCGGSGGLSMRRSAVGNSLARLGAAKGGLAALIRPSSCHQRRRGEFRPGPSRLSAMSMN</sequence>
<evidence type="ECO:0000256" key="1">
    <source>
        <dbReference type="SAM" id="MobiDB-lite"/>
    </source>
</evidence>
<accession>A0A5A7PW35</accession>
<dbReference type="Proteomes" id="UP000325081">
    <property type="component" value="Unassembled WGS sequence"/>
</dbReference>
<proteinExistence type="predicted"/>
<dbReference type="EMBL" id="BKCP01005283">
    <property type="protein sequence ID" value="GER37075.1"/>
    <property type="molecule type" value="Genomic_DNA"/>
</dbReference>
<name>A0A5A7PW35_STRAF</name>
<gene>
    <name evidence="2" type="ORF">STAS_13463</name>
</gene>
<evidence type="ECO:0000313" key="3">
    <source>
        <dbReference type="Proteomes" id="UP000325081"/>
    </source>
</evidence>
<feature type="region of interest" description="Disordered" evidence="1">
    <location>
        <begin position="1"/>
        <end position="49"/>
    </location>
</feature>
<dbReference type="PANTHER" id="PTHR33132">
    <property type="entry name" value="OSJNBB0118P14.9 PROTEIN"/>
    <property type="match status" value="1"/>
</dbReference>
<feature type="compositionally biased region" description="Polar residues" evidence="1">
    <location>
        <begin position="17"/>
        <end position="30"/>
    </location>
</feature>
<protein>
    <submittedName>
        <fullName evidence="2">Serine-rich protein-related</fullName>
    </submittedName>
</protein>
<comment type="caution">
    <text evidence="2">The sequence shown here is derived from an EMBL/GenBank/DDBJ whole genome shotgun (WGS) entry which is preliminary data.</text>
</comment>
<evidence type="ECO:0000313" key="2">
    <source>
        <dbReference type="EMBL" id="GER37075.1"/>
    </source>
</evidence>